<dbReference type="AlphaFoldDB" id="A0AAX4HTG2"/>
<evidence type="ECO:0008006" key="5">
    <source>
        <dbReference type="Google" id="ProtNLM"/>
    </source>
</evidence>
<evidence type="ECO:0000256" key="1">
    <source>
        <dbReference type="SAM" id="MobiDB-lite"/>
    </source>
</evidence>
<evidence type="ECO:0000313" key="4">
    <source>
        <dbReference type="Proteomes" id="UP001324634"/>
    </source>
</evidence>
<feature type="signal peptide" evidence="2">
    <location>
        <begin position="1"/>
        <end position="17"/>
    </location>
</feature>
<name>A0AAX4HTG2_9BACT</name>
<reference evidence="3 4" key="1">
    <citation type="submission" date="2023-11" db="EMBL/GenBank/DDBJ databases">
        <title>Peredibacter starrii A3.12.</title>
        <authorList>
            <person name="Mitchell R.J."/>
        </authorList>
    </citation>
    <scope>NUCLEOTIDE SEQUENCE [LARGE SCALE GENOMIC DNA]</scope>
    <source>
        <strain evidence="3 4">A3.12</strain>
    </source>
</reference>
<keyword evidence="2" id="KW-0732">Signal</keyword>
<evidence type="ECO:0000313" key="3">
    <source>
        <dbReference type="EMBL" id="WPU66458.1"/>
    </source>
</evidence>
<proteinExistence type="predicted"/>
<accession>A0AAX4HTG2</accession>
<feature type="compositionally biased region" description="Basic and acidic residues" evidence="1">
    <location>
        <begin position="218"/>
        <end position="233"/>
    </location>
</feature>
<dbReference type="Proteomes" id="UP001324634">
    <property type="component" value="Chromosome"/>
</dbReference>
<dbReference type="EMBL" id="CP139487">
    <property type="protein sequence ID" value="WPU66458.1"/>
    <property type="molecule type" value="Genomic_DNA"/>
</dbReference>
<sequence>MKKFALPFMTAALLIVAACSHDQKKQGKEITSSGYTMKVTNESVAAVTKDWPLASRAATNSMINKYGLPNIVSADQLIWYNTAPFKRTVVYKDELKHQFPYEHSDVLVQVVDYRVPRDKLDEISQLDGSLLVDRTKGELAARSDKEEMNFLALNLADKVIRGDMSVEQAKSTYEKSALAFSTGTSNRYLTGLNFRVEGNTADPGLGAKGQPGSLEAQEEAHDAAKKVEEIQSN</sequence>
<gene>
    <name evidence="3" type="ORF">SOO65_06835</name>
</gene>
<feature type="region of interest" description="Disordered" evidence="1">
    <location>
        <begin position="200"/>
        <end position="233"/>
    </location>
</feature>
<feature type="chain" id="PRO_5044016484" description="Lipoprotein" evidence="2">
    <location>
        <begin position="18"/>
        <end position="233"/>
    </location>
</feature>
<organism evidence="3 4">
    <name type="scientific">Peredibacter starrii</name>
    <dbReference type="NCBI Taxonomy" id="28202"/>
    <lineage>
        <taxon>Bacteria</taxon>
        <taxon>Pseudomonadati</taxon>
        <taxon>Bdellovibrionota</taxon>
        <taxon>Bacteriovoracia</taxon>
        <taxon>Bacteriovoracales</taxon>
        <taxon>Bacteriovoracaceae</taxon>
        <taxon>Peredibacter</taxon>
    </lineage>
</organism>
<keyword evidence="4" id="KW-1185">Reference proteome</keyword>
<protein>
    <recommendedName>
        <fullName evidence="5">Lipoprotein</fullName>
    </recommendedName>
</protein>
<dbReference type="PROSITE" id="PS51257">
    <property type="entry name" value="PROKAR_LIPOPROTEIN"/>
    <property type="match status" value="1"/>
</dbReference>
<dbReference type="RefSeq" id="WP_321398686.1">
    <property type="nucleotide sequence ID" value="NZ_CP139487.1"/>
</dbReference>
<evidence type="ECO:0000256" key="2">
    <source>
        <dbReference type="SAM" id="SignalP"/>
    </source>
</evidence>
<dbReference type="KEGG" id="psti:SOO65_06835"/>